<evidence type="ECO:0000256" key="5">
    <source>
        <dbReference type="ARBA" id="ARBA00020049"/>
    </source>
</evidence>
<dbReference type="PANTHER" id="PTHR36531">
    <property type="entry name" value="CRISPR-ASSOCIATED EXONUCLEASE CAS4"/>
    <property type="match status" value="1"/>
</dbReference>
<gene>
    <name evidence="17" type="ORF">GCM10007116_17700</name>
    <name evidence="16" type="ORF">HS1genome_1751</name>
</gene>
<reference evidence="18" key="2">
    <citation type="submission" date="2018-04" db="EMBL/GenBank/DDBJ databases">
        <title>Complete genome sequence of Sulfodiicoccus acidiphilus strain HS-1.</title>
        <authorList>
            <person name="Sakai H.D."/>
            <person name="Kurosawa N."/>
        </authorList>
    </citation>
    <scope>NUCLEOTIDE SEQUENCE [LARGE SCALE GENOMIC DNA]</scope>
    <source>
        <strain evidence="18">HS-1</strain>
    </source>
</reference>
<keyword evidence="8 14" id="KW-0378">Hydrolase</keyword>
<comment type="function">
    <text evidence="14">CRISPR (clustered regularly interspaced short palindromic repeat) is an adaptive immune system that provides protection against mobile genetic elements (viruses, transposable elements and conjugative plasmids). CRISPR clusters contain sequences complementary to antecedent mobile elements and target invading nucleic acids. CRISPR clusters are transcribed and processed into CRISPR RNA (crRNA).</text>
</comment>
<dbReference type="EMBL" id="AP018553">
    <property type="protein sequence ID" value="BBD73362.1"/>
    <property type="molecule type" value="Genomic_DNA"/>
</dbReference>
<reference evidence="16" key="3">
    <citation type="journal article" date="2019" name="BMC Res. Notes">
        <title>Complete genome sequence of the Sulfodiicoccus acidiphilus strain HS-1T, the first crenarchaeon that lacks polB3, isolated from an acidic hot spring in Ohwaku-dani, Hakone, Japan.</title>
        <authorList>
            <person name="Sakai H.D."/>
            <person name="Kurosawa N."/>
        </authorList>
    </citation>
    <scope>NUCLEOTIDE SEQUENCE</scope>
    <source>
        <strain evidence="16">HS-1</strain>
    </source>
</reference>
<dbReference type="Proteomes" id="UP000616143">
    <property type="component" value="Unassembled WGS sequence"/>
</dbReference>
<evidence type="ECO:0000256" key="10">
    <source>
        <dbReference type="ARBA" id="ARBA00023004"/>
    </source>
</evidence>
<dbReference type="AlphaFoldDB" id="A0A348B5B0"/>
<comment type="cofactor">
    <cofactor evidence="14">
        <name>iron-sulfur cluster</name>
        <dbReference type="ChEBI" id="CHEBI:30408"/>
    </cofactor>
</comment>
<dbReference type="NCBIfam" id="TIGR00372">
    <property type="entry name" value="cas4"/>
    <property type="match status" value="1"/>
</dbReference>
<evidence type="ECO:0000256" key="6">
    <source>
        <dbReference type="ARBA" id="ARBA00022722"/>
    </source>
</evidence>
<keyword evidence="12 14" id="KW-0051">Antiviral defense</keyword>
<organism evidence="16 18">
    <name type="scientific">Sulfodiicoccus acidiphilus</name>
    <dbReference type="NCBI Taxonomy" id="1670455"/>
    <lineage>
        <taxon>Archaea</taxon>
        <taxon>Thermoproteota</taxon>
        <taxon>Thermoprotei</taxon>
        <taxon>Sulfolobales</taxon>
        <taxon>Sulfolobaceae</taxon>
        <taxon>Sulfodiicoccus</taxon>
    </lineage>
</organism>
<keyword evidence="11 14" id="KW-0411">Iron-sulfur</keyword>
<accession>A0A348B5B0</accession>
<keyword evidence="9 14" id="KW-0269">Exonuclease</keyword>
<evidence type="ECO:0000256" key="8">
    <source>
        <dbReference type="ARBA" id="ARBA00022801"/>
    </source>
</evidence>
<evidence type="ECO:0000256" key="7">
    <source>
        <dbReference type="ARBA" id="ARBA00022723"/>
    </source>
</evidence>
<comment type="cofactor">
    <cofactor evidence="1">
        <name>Mn(2+)</name>
        <dbReference type="ChEBI" id="CHEBI:29035"/>
    </cofactor>
</comment>
<keyword evidence="7 14" id="KW-0479">Metal-binding</keyword>
<evidence type="ECO:0000259" key="15">
    <source>
        <dbReference type="Pfam" id="PF01930"/>
    </source>
</evidence>
<dbReference type="EC" id="3.1.12.1" evidence="4 14"/>
<dbReference type="GO" id="GO:0051536">
    <property type="term" value="F:iron-sulfur cluster binding"/>
    <property type="evidence" value="ECO:0007669"/>
    <property type="project" value="UniProtKB-KW"/>
</dbReference>
<dbReference type="InterPro" id="IPR013343">
    <property type="entry name" value="CRISPR-assoc_prot_Cas4"/>
</dbReference>
<proteinExistence type="inferred from homology"/>
<evidence type="ECO:0000256" key="11">
    <source>
        <dbReference type="ARBA" id="ARBA00023014"/>
    </source>
</evidence>
<keyword evidence="18" id="KW-1185">Reference proteome</keyword>
<reference evidence="17" key="4">
    <citation type="submission" date="2020-09" db="EMBL/GenBank/DDBJ databases">
        <authorList>
            <person name="Sun Q."/>
            <person name="Ohkuma M."/>
        </authorList>
    </citation>
    <scope>NUCLEOTIDE SEQUENCE</scope>
    <source>
        <strain evidence="17">JCM 31740</strain>
    </source>
</reference>
<dbReference type="GO" id="GO:0051607">
    <property type="term" value="P:defense response to virus"/>
    <property type="evidence" value="ECO:0007669"/>
    <property type="project" value="UniProtKB-KW"/>
</dbReference>
<dbReference type="Pfam" id="PF01930">
    <property type="entry name" value="Cas_Cas4"/>
    <property type="match status" value="1"/>
</dbReference>
<dbReference type="InterPro" id="IPR022765">
    <property type="entry name" value="Dna2/Cas4_DUF83"/>
</dbReference>
<keyword evidence="10 14" id="KW-0408">Iron</keyword>
<dbReference type="GO" id="GO:0046872">
    <property type="term" value="F:metal ion binding"/>
    <property type="evidence" value="ECO:0007669"/>
    <property type="project" value="UniProtKB-KW"/>
</dbReference>
<dbReference type="InterPro" id="IPR051827">
    <property type="entry name" value="Cas4_exonuclease"/>
</dbReference>
<dbReference type="PANTHER" id="PTHR36531:SF6">
    <property type="entry name" value="DNA REPLICATION ATP-DEPENDENT HELICASE_NUCLEASE DNA2"/>
    <property type="match status" value="1"/>
</dbReference>
<protein>
    <recommendedName>
        <fullName evidence="5 14">CRISPR-associated exonuclease Cas4</fullName>
        <ecNumber evidence="4 14">3.1.12.1</ecNumber>
    </recommendedName>
</protein>
<dbReference type="InterPro" id="IPR011604">
    <property type="entry name" value="PDDEXK-like_dom_sf"/>
</dbReference>
<dbReference type="RefSeq" id="WP_158613766.1">
    <property type="nucleotide sequence ID" value="NZ_AP018553.1"/>
</dbReference>
<dbReference type="OrthoDB" id="26676at2157"/>
<evidence type="ECO:0000256" key="14">
    <source>
        <dbReference type="RuleBase" id="RU365022"/>
    </source>
</evidence>
<dbReference type="KEGG" id="sacd:HS1genome_1751"/>
<reference evidence="17" key="1">
    <citation type="journal article" date="2014" name="Int. J. Syst. Evol. Microbiol.">
        <title>Complete genome sequence of Corynebacterium casei LMG S-19264T (=DSM 44701T), isolated from a smear-ripened cheese.</title>
        <authorList>
            <consortium name="US DOE Joint Genome Institute (JGI-PGF)"/>
            <person name="Walter F."/>
            <person name="Albersmeier A."/>
            <person name="Kalinowski J."/>
            <person name="Ruckert C."/>
        </authorList>
    </citation>
    <scope>NUCLEOTIDE SEQUENCE</scope>
    <source>
        <strain evidence="17">JCM 31740</strain>
    </source>
</reference>
<dbReference type="Gene3D" id="3.90.320.10">
    <property type="match status" value="1"/>
</dbReference>
<keyword evidence="6 14" id="KW-0540">Nuclease</keyword>
<name>A0A348B5B0_9CREN</name>
<keyword evidence="13 14" id="KW-0464">Manganese</keyword>
<comment type="cofactor">
    <cofactor evidence="14">
        <name>Mg(2+)</name>
        <dbReference type="ChEBI" id="CHEBI:18420"/>
    </cofactor>
    <cofactor evidence="14">
        <name>Mn(2+)</name>
        <dbReference type="ChEBI" id="CHEBI:29035"/>
    </cofactor>
    <text evidence="14">Mg(2+) or Mn(2+) required for ssDNA cleavage activity.</text>
</comment>
<evidence type="ECO:0000256" key="13">
    <source>
        <dbReference type="ARBA" id="ARBA00023211"/>
    </source>
</evidence>
<evidence type="ECO:0000313" key="18">
    <source>
        <dbReference type="Proteomes" id="UP000276741"/>
    </source>
</evidence>
<evidence type="ECO:0000256" key="9">
    <source>
        <dbReference type="ARBA" id="ARBA00022839"/>
    </source>
</evidence>
<dbReference type="GeneID" id="38667234"/>
<dbReference type="EMBL" id="BMQS01000018">
    <property type="protein sequence ID" value="GGU00935.1"/>
    <property type="molecule type" value="Genomic_DNA"/>
</dbReference>
<evidence type="ECO:0000256" key="4">
    <source>
        <dbReference type="ARBA" id="ARBA00012768"/>
    </source>
</evidence>
<evidence type="ECO:0000313" key="17">
    <source>
        <dbReference type="EMBL" id="GGU00935.1"/>
    </source>
</evidence>
<feature type="domain" description="DUF83" evidence="15">
    <location>
        <begin position="6"/>
        <end position="174"/>
    </location>
</feature>
<evidence type="ECO:0000313" key="16">
    <source>
        <dbReference type="EMBL" id="BBD73362.1"/>
    </source>
</evidence>
<comment type="cofactor">
    <cofactor evidence="2">
        <name>[4Fe-4S] cluster</name>
        <dbReference type="ChEBI" id="CHEBI:49883"/>
    </cofactor>
</comment>
<comment type="similarity">
    <text evidence="3 14">Belongs to the CRISPR-associated exonuclease Cas4 family.</text>
</comment>
<dbReference type="GO" id="GO:0004527">
    <property type="term" value="F:exonuclease activity"/>
    <property type="evidence" value="ECO:0007669"/>
    <property type="project" value="UniProtKB-KW"/>
</dbReference>
<evidence type="ECO:0000256" key="2">
    <source>
        <dbReference type="ARBA" id="ARBA00001966"/>
    </source>
</evidence>
<evidence type="ECO:0000256" key="1">
    <source>
        <dbReference type="ARBA" id="ARBA00001936"/>
    </source>
</evidence>
<sequence length="186" mass="21611">MSSITATDLKRFAYCPLIPYYEKVMGIEERVTEAMKEGSAVDVEVAINFVRPRPVQVFKKPLLSWKGVTGSPDFLLMFQDSASPLEVKSSREKRRDHRLQLELYCLLAERSYRVRKGYLYYPARRELVTLPYGEEERREVLRSLDSLKRVLREGAKVRQPARKCVNCGYLRYCRPKFEGGVAYAES</sequence>
<dbReference type="Proteomes" id="UP000276741">
    <property type="component" value="Chromosome"/>
</dbReference>
<evidence type="ECO:0000256" key="3">
    <source>
        <dbReference type="ARBA" id="ARBA00009189"/>
    </source>
</evidence>
<evidence type="ECO:0000256" key="12">
    <source>
        <dbReference type="ARBA" id="ARBA00023118"/>
    </source>
</evidence>